<evidence type="ECO:0008006" key="4">
    <source>
        <dbReference type="Google" id="ProtNLM"/>
    </source>
</evidence>
<feature type="compositionally biased region" description="Low complexity" evidence="1">
    <location>
        <begin position="159"/>
        <end position="177"/>
    </location>
</feature>
<evidence type="ECO:0000313" key="3">
    <source>
        <dbReference type="Proteomes" id="UP001057375"/>
    </source>
</evidence>
<dbReference type="PANTHER" id="PTHR42180:SF4">
    <property type="entry name" value="CALPONIN-HOMOLOGY (CH) DOMAIN-CONTAINING PROTEIN"/>
    <property type="match status" value="1"/>
</dbReference>
<dbReference type="SUPFAM" id="SSF47576">
    <property type="entry name" value="Calponin-homology domain, CH-domain"/>
    <property type="match status" value="1"/>
</dbReference>
<feature type="region of interest" description="Disordered" evidence="1">
    <location>
        <begin position="156"/>
        <end position="201"/>
    </location>
</feature>
<evidence type="ECO:0000313" key="2">
    <source>
        <dbReference type="EMBL" id="GKT33569.1"/>
    </source>
</evidence>
<dbReference type="Proteomes" id="UP001057375">
    <property type="component" value="Unassembled WGS sequence"/>
</dbReference>
<feature type="non-terminal residue" evidence="2">
    <location>
        <position position="201"/>
    </location>
</feature>
<accession>A0ABQ5KQE6</accession>
<keyword evidence="3" id="KW-1185">Reference proteome</keyword>
<comment type="caution">
    <text evidence="2">The sequence shown here is derived from an EMBL/GenBank/DDBJ whole genome shotgun (WGS) entry which is preliminary data.</text>
</comment>
<dbReference type="EMBL" id="BQXS01002994">
    <property type="protein sequence ID" value="GKT33569.1"/>
    <property type="molecule type" value="Genomic_DNA"/>
</dbReference>
<reference evidence="2" key="1">
    <citation type="submission" date="2022-03" db="EMBL/GenBank/DDBJ databases">
        <title>Draft genome sequence of Aduncisulcus paluster, a free-living microaerophilic Fornicata.</title>
        <authorList>
            <person name="Yuyama I."/>
            <person name="Kume K."/>
            <person name="Tamura T."/>
            <person name="Inagaki Y."/>
            <person name="Hashimoto T."/>
        </authorList>
    </citation>
    <scope>NUCLEOTIDE SEQUENCE</scope>
    <source>
        <strain evidence="2">NY0171</strain>
    </source>
</reference>
<sequence>MQTIGPRELFSWFSKISKATTPIVNWNEFGDAVLFLKVFKILFPKVFEPYSSKVFWNPSYYDVEKDPQVTQNWEVVRSVMSDSSIPLEILNPNIRRGEEHSCYNFAVMLYFLYHLMIDLSFSADFSFPVSTSLATFLQSPASVECLINGGSEYSETVNQHWSQQQPQPAASTQSASSRRSKSHSRRSPSQPRERRHKRSLS</sequence>
<organism evidence="2 3">
    <name type="scientific">Aduncisulcus paluster</name>
    <dbReference type="NCBI Taxonomy" id="2918883"/>
    <lineage>
        <taxon>Eukaryota</taxon>
        <taxon>Metamonada</taxon>
        <taxon>Carpediemonas-like organisms</taxon>
        <taxon>Aduncisulcus</taxon>
    </lineage>
</organism>
<dbReference type="PANTHER" id="PTHR42180">
    <property type="entry name" value="HOMOLOGY DOMAIN-CONTAINING PROTEIN,PUTATIVE-RELATED"/>
    <property type="match status" value="1"/>
</dbReference>
<name>A0ABQ5KQE6_9EUKA</name>
<gene>
    <name evidence="2" type="ORF">ADUPG1_002535</name>
</gene>
<evidence type="ECO:0000256" key="1">
    <source>
        <dbReference type="SAM" id="MobiDB-lite"/>
    </source>
</evidence>
<protein>
    <recommendedName>
        <fullName evidence="4">Calponin-homology (CH) domain-containing protein</fullName>
    </recommendedName>
</protein>
<proteinExistence type="predicted"/>
<dbReference type="InterPro" id="IPR036872">
    <property type="entry name" value="CH_dom_sf"/>
</dbReference>